<evidence type="ECO:0000256" key="4">
    <source>
        <dbReference type="ARBA" id="ARBA00022525"/>
    </source>
</evidence>
<gene>
    <name evidence="13" type="ORF">JTE90_014415</name>
</gene>
<evidence type="ECO:0000256" key="7">
    <source>
        <dbReference type="ARBA" id="ARBA00022699"/>
    </source>
</evidence>
<dbReference type="SUPFAM" id="SSF48403">
    <property type="entry name" value="Ankyrin repeat"/>
    <property type="match status" value="1"/>
</dbReference>
<dbReference type="GO" id="GO:0005576">
    <property type="term" value="C:extracellular region"/>
    <property type="evidence" value="ECO:0007669"/>
    <property type="project" value="UniProtKB-SubCell"/>
</dbReference>
<keyword evidence="10 12" id="KW-0040">ANK repeat</keyword>
<dbReference type="EMBL" id="JAFNEN010000426">
    <property type="protein sequence ID" value="KAG8183242.1"/>
    <property type="molecule type" value="Genomic_DNA"/>
</dbReference>
<protein>
    <submittedName>
        <fullName evidence="13">Uncharacterized protein</fullName>
    </submittedName>
</protein>
<evidence type="ECO:0000256" key="5">
    <source>
        <dbReference type="ARBA" id="ARBA00022537"/>
    </source>
</evidence>
<comment type="subcellular location">
    <subcellularLocation>
        <location evidence="2">Secreted</location>
    </subcellularLocation>
    <subcellularLocation>
        <location evidence="1">Target cell membrane</location>
    </subcellularLocation>
</comment>
<keyword evidence="8" id="KW-0677">Repeat</keyword>
<dbReference type="AlphaFoldDB" id="A0AAV6UGD1"/>
<dbReference type="InterPro" id="IPR002110">
    <property type="entry name" value="Ankyrin_rpt"/>
</dbReference>
<feature type="repeat" description="ANK" evidence="12">
    <location>
        <begin position="233"/>
        <end position="265"/>
    </location>
</feature>
<keyword evidence="9" id="KW-0638">Presynaptic neurotoxin</keyword>
<dbReference type="GO" id="GO:0044218">
    <property type="term" value="C:other organism cell membrane"/>
    <property type="evidence" value="ECO:0007669"/>
    <property type="project" value="UniProtKB-KW"/>
</dbReference>
<dbReference type="Proteomes" id="UP000827092">
    <property type="component" value="Unassembled WGS sequence"/>
</dbReference>
<dbReference type="GO" id="GO:0090729">
    <property type="term" value="F:toxin activity"/>
    <property type="evidence" value="ECO:0007669"/>
    <property type="project" value="UniProtKB-KW"/>
</dbReference>
<evidence type="ECO:0000256" key="1">
    <source>
        <dbReference type="ARBA" id="ARBA00004175"/>
    </source>
</evidence>
<keyword evidence="7" id="KW-0528">Neurotoxin</keyword>
<feature type="repeat" description="ANK" evidence="12">
    <location>
        <begin position="84"/>
        <end position="116"/>
    </location>
</feature>
<organism evidence="13 14">
    <name type="scientific">Oedothorax gibbosus</name>
    <dbReference type="NCBI Taxonomy" id="931172"/>
    <lineage>
        <taxon>Eukaryota</taxon>
        <taxon>Metazoa</taxon>
        <taxon>Ecdysozoa</taxon>
        <taxon>Arthropoda</taxon>
        <taxon>Chelicerata</taxon>
        <taxon>Arachnida</taxon>
        <taxon>Araneae</taxon>
        <taxon>Araneomorphae</taxon>
        <taxon>Entelegynae</taxon>
        <taxon>Araneoidea</taxon>
        <taxon>Linyphiidae</taxon>
        <taxon>Erigoninae</taxon>
        <taxon>Oedothorax</taxon>
    </lineage>
</organism>
<keyword evidence="3" id="KW-0268">Exocytosis</keyword>
<keyword evidence="14" id="KW-1185">Reference proteome</keyword>
<dbReference type="PANTHER" id="PTHR24126">
    <property type="entry name" value="ANKYRIN REPEAT, PH AND SEC7 DOMAIN CONTAINING PROTEIN SECG-RELATED"/>
    <property type="match status" value="1"/>
</dbReference>
<accession>A0AAV6UGD1</accession>
<dbReference type="InterPro" id="IPR036770">
    <property type="entry name" value="Ankyrin_rpt-contain_sf"/>
</dbReference>
<feature type="repeat" description="ANK" evidence="12">
    <location>
        <begin position="163"/>
        <end position="195"/>
    </location>
</feature>
<evidence type="ECO:0000256" key="3">
    <source>
        <dbReference type="ARBA" id="ARBA00022483"/>
    </source>
</evidence>
<keyword evidence="6" id="KW-0800">Toxin</keyword>
<evidence type="ECO:0000256" key="10">
    <source>
        <dbReference type="ARBA" id="ARBA00023043"/>
    </source>
</evidence>
<evidence type="ECO:0000313" key="13">
    <source>
        <dbReference type="EMBL" id="KAG8183242.1"/>
    </source>
</evidence>
<comment type="caution">
    <text evidence="13">The sequence shown here is derived from an EMBL/GenBank/DDBJ whole genome shotgun (WGS) entry which is preliminary data.</text>
</comment>
<evidence type="ECO:0000256" key="12">
    <source>
        <dbReference type="PROSITE-ProRule" id="PRU00023"/>
    </source>
</evidence>
<name>A0AAV6UGD1_9ARAC</name>
<dbReference type="SMART" id="SM00248">
    <property type="entry name" value="ANK"/>
    <property type="match status" value="8"/>
</dbReference>
<evidence type="ECO:0000256" key="2">
    <source>
        <dbReference type="ARBA" id="ARBA00004613"/>
    </source>
</evidence>
<dbReference type="GO" id="GO:0044231">
    <property type="term" value="C:host cell presynaptic membrane"/>
    <property type="evidence" value="ECO:0007669"/>
    <property type="project" value="UniProtKB-KW"/>
</dbReference>
<evidence type="ECO:0000313" key="14">
    <source>
        <dbReference type="Proteomes" id="UP000827092"/>
    </source>
</evidence>
<feature type="repeat" description="ANK" evidence="12">
    <location>
        <begin position="307"/>
        <end position="345"/>
    </location>
</feature>
<keyword evidence="4" id="KW-0964">Secreted</keyword>
<evidence type="ECO:0000256" key="9">
    <source>
        <dbReference type="ARBA" id="ARBA00023028"/>
    </source>
</evidence>
<dbReference type="Gene3D" id="1.25.40.20">
    <property type="entry name" value="Ankyrin repeat-containing domain"/>
    <property type="match status" value="3"/>
</dbReference>
<keyword evidence="5" id="KW-1052">Target cell membrane</keyword>
<dbReference type="Pfam" id="PF00023">
    <property type="entry name" value="Ank"/>
    <property type="match status" value="1"/>
</dbReference>
<dbReference type="Pfam" id="PF12796">
    <property type="entry name" value="Ank_2"/>
    <property type="match status" value="3"/>
</dbReference>
<dbReference type="PANTHER" id="PTHR24126:SF14">
    <property type="entry name" value="ANK_REP_REGION DOMAIN-CONTAINING PROTEIN"/>
    <property type="match status" value="1"/>
</dbReference>
<proteinExistence type="predicted"/>
<evidence type="ECO:0000256" key="8">
    <source>
        <dbReference type="ARBA" id="ARBA00022737"/>
    </source>
</evidence>
<reference evidence="13 14" key="1">
    <citation type="journal article" date="2022" name="Nat. Ecol. Evol.">
        <title>A masculinizing supergene underlies an exaggerated male reproductive morph in a spider.</title>
        <authorList>
            <person name="Hendrickx F."/>
            <person name="De Corte Z."/>
            <person name="Sonet G."/>
            <person name="Van Belleghem S.M."/>
            <person name="Kostlbacher S."/>
            <person name="Vangestel C."/>
        </authorList>
    </citation>
    <scope>NUCLEOTIDE SEQUENCE [LARGE SCALE GENOMIC DNA]</scope>
    <source>
        <strain evidence="13">W744_W776</strain>
    </source>
</reference>
<keyword evidence="11" id="KW-0472">Membrane</keyword>
<evidence type="ECO:0000256" key="11">
    <source>
        <dbReference type="ARBA" id="ARBA00023298"/>
    </source>
</evidence>
<evidence type="ECO:0000256" key="6">
    <source>
        <dbReference type="ARBA" id="ARBA00022656"/>
    </source>
</evidence>
<dbReference type="PROSITE" id="PS50088">
    <property type="entry name" value="ANK_REPEAT"/>
    <property type="match status" value="5"/>
</dbReference>
<dbReference type="GO" id="GO:0006887">
    <property type="term" value="P:exocytosis"/>
    <property type="evidence" value="ECO:0007669"/>
    <property type="project" value="UniProtKB-KW"/>
</dbReference>
<feature type="repeat" description="ANK" evidence="12">
    <location>
        <begin position="117"/>
        <end position="149"/>
    </location>
</feature>
<dbReference type="PROSITE" id="PS50297">
    <property type="entry name" value="ANK_REP_REGION"/>
    <property type="match status" value="4"/>
</dbReference>
<dbReference type="PRINTS" id="PR01415">
    <property type="entry name" value="ANKYRIN"/>
</dbReference>
<keyword evidence="11" id="KW-1053">Target membrane</keyword>
<sequence length="464" mass="51323">MPRTRMGQERNIVKKPLMHGILNSIRTSAMEFSITDKYTGLESEKLLVEAAANGDLETVVALLQSGVSVDAEEHNRALFYASKNYMTPLQMGCANGHAECVEVLIAHNADVNAKDRFDVTALHVAAEKGNTSCLKALLNANAECSLPTKCSKKGCYTAVPYLGGTTPLHLAAENNHVDCIQELIQYGADYNAVDELGRTSLYIAAQRGFAGCVLAHLKNAVGRDILSLPSYETQDTPLHFAVRQGMVECVQALLDSGSDVNHTNFAGFSPLHLAVNPINENEAVCMEILQMLVLDGYNTDINLPDSADLTPLHYVCFNGRNTLRRRPEMAKFLIAYGANVNIKSNRGFNLLEYELKSCSGDFEVLRYVVRSILHPPPLPKLRVAPQLPMPLRDHYVETPQGGEMLGFVMSAVLHRAVMGQQGGLFDPPPHPTPRVMDHKHMCRKDFRNLGHITYCRLKFQNVFF</sequence>